<feature type="region of interest" description="Disordered" evidence="1">
    <location>
        <begin position="410"/>
        <end position="445"/>
    </location>
</feature>
<dbReference type="InterPro" id="IPR005094">
    <property type="entry name" value="Endonuclease_MobA/VirD2"/>
</dbReference>
<gene>
    <name evidence="3" type="ORF">CBP36_20635</name>
</gene>
<dbReference type="EMBL" id="CP021368">
    <property type="protein sequence ID" value="ART61373.1"/>
    <property type="molecule type" value="Genomic_DNA"/>
</dbReference>
<evidence type="ECO:0000259" key="2">
    <source>
        <dbReference type="Pfam" id="PF03432"/>
    </source>
</evidence>
<evidence type="ECO:0000256" key="1">
    <source>
        <dbReference type="SAM" id="MobiDB-lite"/>
    </source>
</evidence>
<dbReference type="KEGG" id="acis:CBP35_20715"/>
<reference evidence="3" key="1">
    <citation type="submission" date="2017-05" db="EMBL/GenBank/DDBJ databases">
        <title>Polyphasic characterization of four soil-derived phenanthrene-degrading Acidovorax strains and proposal of Acidovorax phenanthrenivorans sp. nov.</title>
        <authorList>
            <person name="Singleton D."/>
            <person name="Lee J."/>
            <person name="Dickey A.N."/>
            <person name="Stroud A."/>
            <person name="Scholl E.H."/>
            <person name="Wright F.A."/>
            <person name="Aitken M.D."/>
        </authorList>
    </citation>
    <scope>NUCLEOTIDE SEQUENCE</scope>
    <source>
        <strain evidence="3">P4</strain>
        <plasmid evidence="3">pACP4.2</plasmid>
    </source>
</reference>
<evidence type="ECO:0000313" key="4">
    <source>
        <dbReference type="Proteomes" id="UP000194440"/>
    </source>
</evidence>
<dbReference type="Proteomes" id="UP000194440">
    <property type="component" value="Plasmid pACP4.2"/>
</dbReference>
<protein>
    <recommendedName>
        <fullName evidence="2">MobA/VirD2-like nuclease domain-containing protein</fullName>
    </recommendedName>
</protein>
<accession>A0A240UJX1</accession>
<dbReference type="Gene3D" id="3.30.930.30">
    <property type="match status" value="1"/>
</dbReference>
<name>A0A240UJX1_9BURK</name>
<dbReference type="Pfam" id="PF03432">
    <property type="entry name" value="Relaxase"/>
    <property type="match status" value="1"/>
</dbReference>
<evidence type="ECO:0000313" key="3">
    <source>
        <dbReference type="EMBL" id="ART61373.1"/>
    </source>
</evidence>
<keyword evidence="4" id="KW-1185">Reference proteome</keyword>
<proteinExistence type="predicted"/>
<dbReference type="KEGG" id="acip:CBP36_20635"/>
<geneLocation type="plasmid" evidence="3 4">
    <name>pACP4.2</name>
</geneLocation>
<organism evidence="3 4">
    <name type="scientific">Acidovorax carolinensis</name>
    <dbReference type="NCBI Taxonomy" id="553814"/>
    <lineage>
        <taxon>Bacteria</taxon>
        <taxon>Pseudomonadati</taxon>
        <taxon>Pseudomonadota</taxon>
        <taxon>Betaproteobacteria</taxon>
        <taxon>Burkholderiales</taxon>
        <taxon>Comamonadaceae</taxon>
        <taxon>Acidovorax</taxon>
    </lineage>
</organism>
<dbReference type="OrthoDB" id="7173932at2"/>
<dbReference type="AlphaFoldDB" id="A0A240UJX1"/>
<feature type="domain" description="MobA/VirD2-like nuclease" evidence="2">
    <location>
        <begin position="50"/>
        <end position="157"/>
    </location>
</feature>
<keyword evidence="3" id="KW-0614">Plasmid</keyword>
<sequence>MVKISSYGKGGAHVKAHLMYISRHSMASAEKVALENDKGQLFDNIDDVKELYEHWSKEIDVNKSPGKGVNQRDTMHMVLSMPGKADPLALRGAVRAFAADNFGANHEYVFALHTDTDNDHCHLVVKCRGFDGRQVRTSPERLQHWRESFAERLRERGIDAEATPRPVRGVVRRPEKQVLRHIDNPAPEGRAPRQSRVMQSRIEEAEAALQAEAAGRRPDVTAWEGAARAWQGKTKAEWLGVAKDLRNRPTALKTKDGKELTNEPINYSRIDRLGARAGQLRAAAIAGIERRGKPGGGSASADLHKSGDREFGARGQALAVPGLRDMPAGNVVRDQRGAAVFLRANSRHRLDDGRSADIEMRRAGTRVATDAGSGRPLSLAERNLDLAKRIEAFVARLPEPLTARQVLQRQLRAKAEAGRSVQHDGQSQQPKAQGIPNDKDKGRSR</sequence>